<evidence type="ECO:0000259" key="1">
    <source>
        <dbReference type="Pfam" id="PF13456"/>
    </source>
</evidence>
<dbReference type="InterPro" id="IPR036397">
    <property type="entry name" value="RNaseH_sf"/>
</dbReference>
<dbReference type="Proteomes" id="UP000236291">
    <property type="component" value="Unassembled WGS sequence"/>
</dbReference>
<dbReference type="EMBL" id="ASHM01125707">
    <property type="protein sequence ID" value="PNX57971.1"/>
    <property type="molecule type" value="Genomic_DNA"/>
</dbReference>
<dbReference type="STRING" id="57577.A0A2K3JV90"/>
<dbReference type="PANTHER" id="PTHR47723:SF19">
    <property type="entry name" value="POLYNUCLEOTIDYL TRANSFERASE, RIBONUCLEASE H-LIKE SUPERFAMILY PROTEIN"/>
    <property type="match status" value="1"/>
</dbReference>
<dbReference type="Gene3D" id="3.30.420.10">
    <property type="entry name" value="Ribonuclease H-like superfamily/Ribonuclease H"/>
    <property type="match status" value="1"/>
</dbReference>
<comment type="caution">
    <text evidence="2">The sequence shown here is derived from an EMBL/GenBank/DDBJ whole genome shotgun (WGS) entry which is preliminary data.</text>
</comment>
<evidence type="ECO:0000313" key="2">
    <source>
        <dbReference type="EMBL" id="PNX57971.1"/>
    </source>
</evidence>
<feature type="domain" description="RNase H type-1" evidence="1">
    <location>
        <begin position="5"/>
        <end position="116"/>
    </location>
</feature>
<gene>
    <name evidence="2" type="ORF">L195_g058959</name>
</gene>
<dbReference type="CDD" id="cd06222">
    <property type="entry name" value="RNase_H_like"/>
    <property type="match status" value="1"/>
</dbReference>
<evidence type="ECO:0000313" key="3">
    <source>
        <dbReference type="Proteomes" id="UP000236291"/>
    </source>
</evidence>
<proteinExistence type="predicted"/>
<reference evidence="2 3" key="2">
    <citation type="journal article" date="2017" name="Front. Plant Sci.">
        <title>Gene Classification and Mining of Molecular Markers Useful in Red Clover (Trifolium pratense) Breeding.</title>
        <authorList>
            <person name="Istvanek J."/>
            <person name="Dluhosova J."/>
            <person name="Dluhos P."/>
            <person name="Patkova L."/>
            <person name="Nedelnik J."/>
            <person name="Repkova J."/>
        </authorList>
    </citation>
    <scope>NUCLEOTIDE SEQUENCE [LARGE SCALE GENOMIC DNA]</scope>
    <source>
        <strain evidence="3">cv. Tatra</strain>
        <tissue evidence="2">Young leaves</tissue>
    </source>
</reference>
<dbReference type="InterPro" id="IPR044730">
    <property type="entry name" value="RNase_H-like_dom_plant"/>
</dbReference>
<dbReference type="SUPFAM" id="SSF53098">
    <property type="entry name" value="Ribonuclease H-like"/>
    <property type="match status" value="1"/>
</dbReference>
<protein>
    <submittedName>
        <fullName evidence="2">Ribonuclease H</fullName>
    </submittedName>
</protein>
<name>A0A2K3JV90_TRIPR</name>
<dbReference type="AlphaFoldDB" id="A0A2K3JV90"/>
<sequence length="124" mass="13687">MLGSPQSAGFGGLIRNIDETFLGGFYGVVIHASILYTEIIALLHGLELCWDIGFRSVICFSDSLQTVTLVKTGVSPYHQFANEIISIRQLLDRDWTVVVDHTLREGKACADILTKMGLSLFARL</sequence>
<dbReference type="InterPro" id="IPR012337">
    <property type="entry name" value="RNaseH-like_sf"/>
</dbReference>
<dbReference type="Pfam" id="PF13456">
    <property type="entry name" value="RVT_3"/>
    <property type="match status" value="1"/>
</dbReference>
<dbReference type="PANTHER" id="PTHR47723">
    <property type="entry name" value="OS05G0353850 PROTEIN"/>
    <property type="match status" value="1"/>
</dbReference>
<reference evidence="2 3" key="1">
    <citation type="journal article" date="2014" name="Am. J. Bot.">
        <title>Genome assembly and annotation for red clover (Trifolium pratense; Fabaceae).</title>
        <authorList>
            <person name="Istvanek J."/>
            <person name="Jaros M."/>
            <person name="Krenek A."/>
            <person name="Repkova J."/>
        </authorList>
    </citation>
    <scope>NUCLEOTIDE SEQUENCE [LARGE SCALE GENOMIC DNA]</scope>
    <source>
        <strain evidence="3">cv. Tatra</strain>
        <tissue evidence="2">Young leaves</tissue>
    </source>
</reference>
<dbReference type="GO" id="GO:0003676">
    <property type="term" value="F:nucleic acid binding"/>
    <property type="evidence" value="ECO:0007669"/>
    <property type="project" value="InterPro"/>
</dbReference>
<dbReference type="InterPro" id="IPR053151">
    <property type="entry name" value="RNase_H-like"/>
</dbReference>
<dbReference type="InterPro" id="IPR002156">
    <property type="entry name" value="RNaseH_domain"/>
</dbReference>
<organism evidence="2 3">
    <name type="scientific">Trifolium pratense</name>
    <name type="common">Red clover</name>
    <dbReference type="NCBI Taxonomy" id="57577"/>
    <lineage>
        <taxon>Eukaryota</taxon>
        <taxon>Viridiplantae</taxon>
        <taxon>Streptophyta</taxon>
        <taxon>Embryophyta</taxon>
        <taxon>Tracheophyta</taxon>
        <taxon>Spermatophyta</taxon>
        <taxon>Magnoliopsida</taxon>
        <taxon>eudicotyledons</taxon>
        <taxon>Gunneridae</taxon>
        <taxon>Pentapetalae</taxon>
        <taxon>rosids</taxon>
        <taxon>fabids</taxon>
        <taxon>Fabales</taxon>
        <taxon>Fabaceae</taxon>
        <taxon>Papilionoideae</taxon>
        <taxon>50 kb inversion clade</taxon>
        <taxon>NPAAA clade</taxon>
        <taxon>Hologalegina</taxon>
        <taxon>IRL clade</taxon>
        <taxon>Trifolieae</taxon>
        <taxon>Trifolium</taxon>
    </lineage>
</organism>
<dbReference type="GO" id="GO:0004523">
    <property type="term" value="F:RNA-DNA hybrid ribonuclease activity"/>
    <property type="evidence" value="ECO:0007669"/>
    <property type="project" value="InterPro"/>
</dbReference>
<accession>A0A2K3JV90</accession>